<dbReference type="PANTHER" id="PTHR21666">
    <property type="entry name" value="PEPTIDASE-RELATED"/>
    <property type="match status" value="1"/>
</dbReference>
<dbReference type="OrthoDB" id="9795421at2"/>
<evidence type="ECO:0000259" key="2">
    <source>
        <dbReference type="PROSITE" id="PS51782"/>
    </source>
</evidence>
<keyword evidence="4" id="KW-1185">Reference proteome</keyword>
<evidence type="ECO:0000313" key="4">
    <source>
        <dbReference type="Proteomes" id="UP000198599"/>
    </source>
</evidence>
<dbReference type="Pfam" id="PF01551">
    <property type="entry name" value="Peptidase_M23"/>
    <property type="match status" value="1"/>
</dbReference>
<dbReference type="EMBL" id="FOVP01000001">
    <property type="protein sequence ID" value="SFN37328.1"/>
    <property type="molecule type" value="Genomic_DNA"/>
</dbReference>
<accession>A0A1I4YH24</accession>
<organism evidence="3 4">
    <name type="scientific">Roseovarius lutimaris</name>
    <dbReference type="NCBI Taxonomy" id="1005928"/>
    <lineage>
        <taxon>Bacteria</taxon>
        <taxon>Pseudomonadati</taxon>
        <taxon>Pseudomonadota</taxon>
        <taxon>Alphaproteobacteria</taxon>
        <taxon>Rhodobacterales</taxon>
        <taxon>Roseobacteraceae</taxon>
        <taxon>Roseovarius</taxon>
    </lineage>
</organism>
<protein>
    <submittedName>
        <fullName evidence="3">Murein DD-endopeptidase MepM and murein hydrolase activator NlpD, contain LysM domain</fullName>
    </submittedName>
</protein>
<dbReference type="Pfam" id="PF01476">
    <property type="entry name" value="LysM"/>
    <property type="match status" value="2"/>
</dbReference>
<dbReference type="InterPro" id="IPR036779">
    <property type="entry name" value="LysM_dom_sf"/>
</dbReference>
<dbReference type="InterPro" id="IPR016047">
    <property type="entry name" value="M23ase_b-sheet_dom"/>
</dbReference>
<feature type="region of interest" description="Disordered" evidence="1">
    <location>
        <begin position="225"/>
        <end position="247"/>
    </location>
</feature>
<dbReference type="SUPFAM" id="SSF54106">
    <property type="entry name" value="LysM domain"/>
    <property type="match status" value="2"/>
</dbReference>
<reference evidence="4" key="1">
    <citation type="submission" date="2016-10" db="EMBL/GenBank/DDBJ databases">
        <authorList>
            <person name="Varghese N."/>
            <person name="Submissions S."/>
        </authorList>
    </citation>
    <scope>NUCLEOTIDE SEQUENCE [LARGE SCALE GENOMIC DNA]</scope>
    <source>
        <strain evidence="4">DSM 28463</strain>
    </source>
</reference>
<dbReference type="Proteomes" id="UP000198599">
    <property type="component" value="Unassembled WGS sequence"/>
</dbReference>
<dbReference type="RefSeq" id="WP_092833418.1">
    <property type="nucleotide sequence ID" value="NZ_FOVP01000001.1"/>
</dbReference>
<dbReference type="PROSITE" id="PS51782">
    <property type="entry name" value="LYSM"/>
    <property type="match status" value="1"/>
</dbReference>
<proteinExistence type="predicted"/>
<dbReference type="CDD" id="cd12797">
    <property type="entry name" value="M23_peptidase"/>
    <property type="match status" value="1"/>
</dbReference>
<dbReference type="PROSITE" id="PS51257">
    <property type="entry name" value="PROKAR_LIPOPROTEIN"/>
    <property type="match status" value="1"/>
</dbReference>
<dbReference type="GO" id="GO:0004222">
    <property type="term" value="F:metalloendopeptidase activity"/>
    <property type="evidence" value="ECO:0007669"/>
    <property type="project" value="TreeGrafter"/>
</dbReference>
<dbReference type="Gene3D" id="2.70.70.10">
    <property type="entry name" value="Glucose Permease (Domain IIA)"/>
    <property type="match status" value="1"/>
</dbReference>
<evidence type="ECO:0000256" key="1">
    <source>
        <dbReference type="SAM" id="MobiDB-lite"/>
    </source>
</evidence>
<dbReference type="AlphaFoldDB" id="A0A1I4YH24"/>
<dbReference type="SUPFAM" id="SSF51261">
    <property type="entry name" value="Duplicated hybrid motif"/>
    <property type="match status" value="1"/>
</dbReference>
<dbReference type="InterPro" id="IPR011055">
    <property type="entry name" value="Dup_hybrid_motif"/>
</dbReference>
<dbReference type="PANTHER" id="PTHR21666:SF270">
    <property type="entry name" value="MUREIN HYDROLASE ACTIVATOR ENVC"/>
    <property type="match status" value="1"/>
</dbReference>
<feature type="domain" description="LysM" evidence="2">
    <location>
        <begin position="161"/>
        <end position="205"/>
    </location>
</feature>
<dbReference type="STRING" id="1005928.SAMN04487859_101229"/>
<evidence type="ECO:0000313" key="3">
    <source>
        <dbReference type="EMBL" id="SFN37328.1"/>
    </source>
</evidence>
<dbReference type="Gene3D" id="3.10.350.10">
    <property type="entry name" value="LysM domain"/>
    <property type="match status" value="2"/>
</dbReference>
<dbReference type="InterPro" id="IPR050570">
    <property type="entry name" value="Cell_wall_metabolism_enzyme"/>
</dbReference>
<sequence length="390" mass="40308">MRYFPRSAPLVAGMAVFLAGCDKPLDLDLRGAFGNAPSTAEAARNATQARPEPDSRGIISYPGYQVAVAQRGDTVATLATRIGANPQELARFNGIQTGDPLRPGEVIALPGRVAEPTGGPIQPPSGVDISTLANGAIARADAQKVQTSALDPAPRVGVEPVRHQVARGETAFTIARLYDVSIRSLADWNGLGPDFAVREGQFLLIPVALPGEDTAPFDASEAAVVTPPGAGSPTPTPPSAAKPLPDEVTVPKATPVKTTAAPDLGKTESAAKPGRMAFPVQGDIVREYAKGRNDGIDISATPGATVKAADDGLVAAITEDSNGIPIIVVKHSGNLLTVYSNVGGLAVAKGDNVKRGQKIAEIRREGSAALHFEVRDGFDSVDPMSYLVPG</sequence>
<name>A0A1I4YH24_9RHOB</name>
<gene>
    <name evidence="3" type="ORF">SAMN04487859_101229</name>
</gene>
<dbReference type="CDD" id="cd00118">
    <property type="entry name" value="LysM"/>
    <property type="match status" value="1"/>
</dbReference>
<keyword evidence="3" id="KW-0378">Hydrolase</keyword>
<dbReference type="InterPro" id="IPR018392">
    <property type="entry name" value="LysM"/>
</dbReference>
<dbReference type="SMART" id="SM00257">
    <property type="entry name" value="LysM"/>
    <property type="match status" value="2"/>
</dbReference>